<keyword evidence="5" id="KW-1185">Reference proteome</keyword>
<dbReference type="EMBL" id="RWGY01000013">
    <property type="protein sequence ID" value="TVU25824.1"/>
    <property type="molecule type" value="Genomic_DNA"/>
</dbReference>
<sequence>MSKSCLASSRRGIIGSGASLMYSSASPVPSPLPPPPVGASQPGQRQCGLLRMRLREAGELGGAGAQALPRRACQDLKLVGTERMSVSSVAECLPPAVAVHGQIRRPLLALDLPVAVAV</sequence>
<dbReference type="AlphaFoldDB" id="A0A5J9UL20"/>
<feature type="region of interest" description="Disordered" evidence="1">
    <location>
        <begin position="23"/>
        <end position="44"/>
    </location>
</feature>
<accession>A0A5J9UL20</accession>
<gene>
    <name evidence="2" type="ORF">EJB05_26373</name>
    <name evidence="3" type="ORF">EJB05_26674</name>
    <name evidence="4" type="ORF">EJB05_28334</name>
</gene>
<dbReference type="EMBL" id="RWGY01000013">
    <property type="protein sequence ID" value="TVU24253.1"/>
    <property type="molecule type" value="Genomic_DNA"/>
</dbReference>
<dbReference type="Gramene" id="TVU25824">
    <property type="protein sequence ID" value="TVU25824"/>
    <property type="gene ID" value="EJB05_28334"/>
</dbReference>
<dbReference type="Proteomes" id="UP000324897">
    <property type="component" value="Chromosome 2"/>
</dbReference>
<evidence type="ECO:0000313" key="5">
    <source>
        <dbReference type="Proteomes" id="UP000324897"/>
    </source>
</evidence>
<reference evidence="2 5" key="1">
    <citation type="journal article" date="2019" name="Sci. Rep.">
        <title>A high-quality genome of Eragrostis curvula grass provides insights into Poaceae evolution and supports new strategies to enhance forage quality.</title>
        <authorList>
            <person name="Carballo J."/>
            <person name="Santos B.A.C.M."/>
            <person name="Zappacosta D."/>
            <person name="Garbus I."/>
            <person name="Selva J.P."/>
            <person name="Gallo C.A."/>
            <person name="Diaz A."/>
            <person name="Albertini E."/>
            <person name="Caccamo M."/>
            <person name="Echenique V."/>
        </authorList>
    </citation>
    <scope>NUCLEOTIDE SEQUENCE [LARGE SCALE GENOMIC DNA]</scope>
    <source>
        <strain evidence="5">cv. Victoria</strain>
        <tissue evidence="2">Leaf</tissue>
    </source>
</reference>
<evidence type="ECO:0000313" key="4">
    <source>
        <dbReference type="EMBL" id="TVU25824.1"/>
    </source>
</evidence>
<feature type="compositionally biased region" description="Pro residues" evidence="1">
    <location>
        <begin position="28"/>
        <end position="37"/>
    </location>
</feature>
<dbReference type="Gramene" id="TVU24253">
    <property type="protein sequence ID" value="TVU24253"/>
    <property type="gene ID" value="EJB05_26674"/>
</dbReference>
<dbReference type="EMBL" id="RWGY01000013">
    <property type="protein sequence ID" value="TVU23981.1"/>
    <property type="molecule type" value="Genomic_DNA"/>
</dbReference>
<evidence type="ECO:0000313" key="2">
    <source>
        <dbReference type="EMBL" id="TVU23981.1"/>
    </source>
</evidence>
<evidence type="ECO:0000313" key="3">
    <source>
        <dbReference type="EMBL" id="TVU24253.1"/>
    </source>
</evidence>
<comment type="caution">
    <text evidence="2">The sequence shown here is derived from an EMBL/GenBank/DDBJ whole genome shotgun (WGS) entry which is preliminary data.</text>
</comment>
<evidence type="ECO:0000256" key="1">
    <source>
        <dbReference type="SAM" id="MobiDB-lite"/>
    </source>
</evidence>
<name>A0A5J9UL20_9POAL</name>
<protein>
    <submittedName>
        <fullName evidence="2">Uncharacterized protein</fullName>
    </submittedName>
</protein>
<dbReference type="Gramene" id="TVU23981">
    <property type="protein sequence ID" value="TVU23981"/>
    <property type="gene ID" value="EJB05_26373"/>
</dbReference>
<proteinExistence type="predicted"/>
<organism evidence="2 5">
    <name type="scientific">Eragrostis curvula</name>
    <name type="common">weeping love grass</name>
    <dbReference type="NCBI Taxonomy" id="38414"/>
    <lineage>
        <taxon>Eukaryota</taxon>
        <taxon>Viridiplantae</taxon>
        <taxon>Streptophyta</taxon>
        <taxon>Embryophyta</taxon>
        <taxon>Tracheophyta</taxon>
        <taxon>Spermatophyta</taxon>
        <taxon>Magnoliopsida</taxon>
        <taxon>Liliopsida</taxon>
        <taxon>Poales</taxon>
        <taxon>Poaceae</taxon>
        <taxon>PACMAD clade</taxon>
        <taxon>Chloridoideae</taxon>
        <taxon>Eragrostideae</taxon>
        <taxon>Eragrostidinae</taxon>
        <taxon>Eragrostis</taxon>
    </lineage>
</organism>